<dbReference type="PANTHER" id="PTHR33540">
    <property type="entry name" value="TRNA THREONYLCARBAMOYLADENOSINE BIOSYNTHESIS PROTEIN TSAE"/>
    <property type="match status" value="1"/>
</dbReference>
<dbReference type="Pfam" id="PF02367">
    <property type="entry name" value="TsaE"/>
    <property type="match status" value="1"/>
</dbReference>
<dbReference type="EMBL" id="SRIB01000001">
    <property type="protein sequence ID" value="TFZ41731.1"/>
    <property type="molecule type" value="Genomic_DNA"/>
</dbReference>
<dbReference type="AlphaFoldDB" id="A0A4Z0DA00"/>
<sequence>MIIEIKNLEELEKLGIKLGSLLEKKDVICLNGDLGAGKTTFTQAIGKGLEVIEYITSPTFTIINEYEGRLPLYHFDIYRLGDEEELDLLGAQDYFYSDGVCVIEWANNVENILPKERLDIWIKIIDENRRQFKFIPHGDRYVKLVEELLK</sequence>
<evidence type="ECO:0000313" key="12">
    <source>
        <dbReference type="Proteomes" id="UP000298381"/>
    </source>
</evidence>
<dbReference type="GO" id="GO:0005737">
    <property type="term" value="C:cytoplasm"/>
    <property type="evidence" value="ECO:0007669"/>
    <property type="project" value="UniProtKB-SubCell"/>
</dbReference>
<dbReference type="NCBIfam" id="TIGR00150">
    <property type="entry name" value="T6A_YjeE"/>
    <property type="match status" value="1"/>
</dbReference>
<keyword evidence="8" id="KW-0067">ATP-binding</keyword>
<evidence type="ECO:0000256" key="8">
    <source>
        <dbReference type="ARBA" id="ARBA00022840"/>
    </source>
</evidence>
<dbReference type="PANTHER" id="PTHR33540:SF2">
    <property type="entry name" value="TRNA THREONYLCARBAMOYLADENOSINE BIOSYNTHESIS PROTEIN TSAE"/>
    <property type="match status" value="1"/>
</dbReference>
<keyword evidence="11" id="KW-0808">Transferase</keyword>
<evidence type="ECO:0000256" key="4">
    <source>
        <dbReference type="ARBA" id="ARBA00022490"/>
    </source>
</evidence>
<accession>A0A4Z0DA00</accession>
<dbReference type="InterPro" id="IPR027417">
    <property type="entry name" value="P-loop_NTPase"/>
</dbReference>
<evidence type="ECO:0000256" key="9">
    <source>
        <dbReference type="ARBA" id="ARBA00022842"/>
    </source>
</evidence>
<keyword evidence="9" id="KW-0460">Magnesium</keyword>
<organism evidence="11 12">
    <name type="scientific">Soehngenia longivitae</name>
    <dbReference type="NCBI Taxonomy" id="2562294"/>
    <lineage>
        <taxon>Bacteria</taxon>
        <taxon>Bacillati</taxon>
        <taxon>Bacillota</taxon>
        <taxon>Tissierellia</taxon>
        <taxon>Tissierellales</taxon>
        <taxon>Tissierellaceae</taxon>
        <taxon>Soehngenia</taxon>
    </lineage>
</organism>
<keyword evidence="12" id="KW-1185">Reference proteome</keyword>
<comment type="caution">
    <text evidence="11">The sequence shown here is derived from an EMBL/GenBank/DDBJ whole genome shotgun (WGS) entry which is preliminary data.</text>
</comment>
<evidence type="ECO:0000256" key="1">
    <source>
        <dbReference type="ARBA" id="ARBA00004496"/>
    </source>
</evidence>
<evidence type="ECO:0000256" key="6">
    <source>
        <dbReference type="ARBA" id="ARBA00022723"/>
    </source>
</evidence>
<dbReference type="RefSeq" id="WP_135269939.1">
    <property type="nucleotide sequence ID" value="NZ_SRIB01000001.1"/>
</dbReference>
<keyword evidence="5" id="KW-0819">tRNA processing</keyword>
<reference evidence="11 12" key="1">
    <citation type="submission" date="2019-03" db="EMBL/GenBank/DDBJ databases">
        <title>Draft genome sequence data and analysis of a Fermenting Bacterium, Soehngenia longevitae strain 1933PT, isolated from petroleum reservoir in Azerbaijan.</title>
        <authorList>
            <person name="Grouzdev D.S."/>
            <person name="Bidzhieva S.K."/>
            <person name="Sokolova D.S."/>
            <person name="Tourova T.P."/>
            <person name="Poltaraus A.B."/>
            <person name="Nazina T.N."/>
        </authorList>
    </citation>
    <scope>NUCLEOTIDE SEQUENCE [LARGE SCALE GENOMIC DNA]</scope>
    <source>
        <strain evidence="11 12">1933P</strain>
    </source>
</reference>
<keyword evidence="7" id="KW-0547">Nucleotide-binding</keyword>
<gene>
    <name evidence="11" type="primary">tsaE</name>
    <name evidence="11" type="ORF">E4100_00935</name>
</gene>
<evidence type="ECO:0000256" key="5">
    <source>
        <dbReference type="ARBA" id="ARBA00022694"/>
    </source>
</evidence>
<dbReference type="GO" id="GO:0016740">
    <property type="term" value="F:transferase activity"/>
    <property type="evidence" value="ECO:0007669"/>
    <property type="project" value="UniProtKB-KW"/>
</dbReference>
<dbReference type="GO" id="GO:0046872">
    <property type="term" value="F:metal ion binding"/>
    <property type="evidence" value="ECO:0007669"/>
    <property type="project" value="UniProtKB-KW"/>
</dbReference>
<dbReference type="SUPFAM" id="SSF52540">
    <property type="entry name" value="P-loop containing nucleoside triphosphate hydrolases"/>
    <property type="match status" value="1"/>
</dbReference>
<comment type="subcellular location">
    <subcellularLocation>
        <location evidence="1">Cytoplasm</location>
    </subcellularLocation>
</comment>
<evidence type="ECO:0000256" key="7">
    <source>
        <dbReference type="ARBA" id="ARBA00022741"/>
    </source>
</evidence>
<dbReference type="InterPro" id="IPR003442">
    <property type="entry name" value="T6A_TsaE"/>
</dbReference>
<evidence type="ECO:0000313" key="11">
    <source>
        <dbReference type="EMBL" id="TFZ41731.1"/>
    </source>
</evidence>
<evidence type="ECO:0000256" key="10">
    <source>
        <dbReference type="ARBA" id="ARBA00032441"/>
    </source>
</evidence>
<evidence type="ECO:0000256" key="3">
    <source>
        <dbReference type="ARBA" id="ARBA00019010"/>
    </source>
</evidence>
<dbReference type="OrthoDB" id="9815896at2"/>
<keyword evidence="4" id="KW-0963">Cytoplasm</keyword>
<proteinExistence type="inferred from homology"/>
<dbReference type="Proteomes" id="UP000298381">
    <property type="component" value="Unassembled WGS sequence"/>
</dbReference>
<dbReference type="GO" id="GO:0005524">
    <property type="term" value="F:ATP binding"/>
    <property type="evidence" value="ECO:0007669"/>
    <property type="project" value="UniProtKB-KW"/>
</dbReference>
<keyword evidence="6" id="KW-0479">Metal-binding</keyword>
<name>A0A4Z0DA00_9FIRM</name>
<evidence type="ECO:0000256" key="2">
    <source>
        <dbReference type="ARBA" id="ARBA00007599"/>
    </source>
</evidence>
<dbReference type="GO" id="GO:0002949">
    <property type="term" value="P:tRNA threonylcarbamoyladenosine modification"/>
    <property type="evidence" value="ECO:0007669"/>
    <property type="project" value="InterPro"/>
</dbReference>
<comment type="similarity">
    <text evidence="2">Belongs to the TsaE family.</text>
</comment>
<protein>
    <recommendedName>
        <fullName evidence="3">tRNA threonylcarbamoyladenosine biosynthesis protein TsaE</fullName>
    </recommendedName>
    <alternativeName>
        <fullName evidence="10">t(6)A37 threonylcarbamoyladenosine biosynthesis protein TsaE</fullName>
    </alternativeName>
</protein>
<dbReference type="Gene3D" id="3.40.50.300">
    <property type="entry name" value="P-loop containing nucleotide triphosphate hydrolases"/>
    <property type="match status" value="1"/>
</dbReference>